<keyword evidence="2" id="KW-1185">Reference proteome</keyword>
<evidence type="ECO:0000313" key="2">
    <source>
        <dbReference type="Proteomes" id="UP001620514"/>
    </source>
</evidence>
<dbReference type="EMBL" id="JBIYDN010000009">
    <property type="protein sequence ID" value="MFK4443422.1"/>
    <property type="molecule type" value="Genomic_DNA"/>
</dbReference>
<accession>A0ABW8MIB6</accession>
<proteinExistence type="predicted"/>
<sequence>MADSNTGSDQGTQTGCSTSCLSVMRLTDLRTQKRLLKVTGANSIIFILGTRSGYHTLPARGRQEYVEVVGFRSTVVS</sequence>
<gene>
    <name evidence="1" type="ORF">ABH943_003444</name>
</gene>
<dbReference type="Proteomes" id="UP001620514">
    <property type="component" value="Unassembled WGS sequence"/>
</dbReference>
<organism evidence="1 2">
    <name type="scientific">Caballeronia udeis</name>
    <dbReference type="NCBI Taxonomy" id="1232866"/>
    <lineage>
        <taxon>Bacteria</taxon>
        <taxon>Pseudomonadati</taxon>
        <taxon>Pseudomonadota</taxon>
        <taxon>Betaproteobacteria</taxon>
        <taxon>Burkholderiales</taxon>
        <taxon>Burkholderiaceae</taxon>
        <taxon>Caballeronia</taxon>
    </lineage>
</organism>
<reference evidence="1 2" key="1">
    <citation type="submission" date="2024-10" db="EMBL/GenBank/DDBJ databases">
        <authorList>
            <person name="Deangelis K."/>
            <person name="Huntemann M."/>
            <person name="Clum A."/>
            <person name="Wang J."/>
            <person name="Palaniappan K."/>
            <person name="Ritter S."/>
            <person name="Chen I.-M."/>
            <person name="Stamatis D."/>
            <person name="Reddy T."/>
            <person name="O'Malley R."/>
            <person name="Daum C."/>
            <person name="Ng V."/>
            <person name="Ivanova N."/>
            <person name="Kyrpides N."/>
            <person name="Woyke T."/>
        </authorList>
    </citation>
    <scope>NUCLEOTIDE SEQUENCE [LARGE SCALE GENOMIC DNA]</scope>
    <source>
        <strain evidence="1 2">GAS97</strain>
    </source>
</reference>
<reference evidence="1 2" key="2">
    <citation type="submission" date="2024-11" db="EMBL/GenBank/DDBJ databases">
        <title>Using genomics to understand microbial adaptation to soil warming.</title>
        <authorList>
            <person name="Deangelis K.M. PhD."/>
        </authorList>
    </citation>
    <scope>NUCLEOTIDE SEQUENCE [LARGE SCALE GENOMIC DNA]</scope>
    <source>
        <strain evidence="1 2">GAS97</strain>
    </source>
</reference>
<comment type="caution">
    <text evidence="1">The sequence shown here is derived from an EMBL/GenBank/DDBJ whole genome shotgun (WGS) entry which is preliminary data.</text>
</comment>
<name>A0ABW8MIB6_9BURK</name>
<protein>
    <submittedName>
        <fullName evidence="1">Uncharacterized protein</fullName>
    </submittedName>
</protein>
<evidence type="ECO:0000313" key="1">
    <source>
        <dbReference type="EMBL" id="MFK4443422.1"/>
    </source>
</evidence>